<dbReference type="InterPro" id="IPR002223">
    <property type="entry name" value="Kunitz_BPTI"/>
</dbReference>
<organism evidence="7 8">
    <name type="scientific">Eptatretus burgeri</name>
    <name type="common">Inshore hagfish</name>
    <dbReference type="NCBI Taxonomy" id="7764"/>
    <lineage>
        <taxon>Eukaryota</taxon>
        <taxon>Metazoa</taxon>
        <taxon>Chordata</taxon>
        <taxon>Craniata</taxon>
        <taxon>Vertebrata</taxon>
        <taxon>Cyclostomata</taxon>
        <taxon>Myxini</taxon>
        <taxon>Myxiniformes</taxon>
        <taxon>Myxinidae</taxon>
        <taxon>Eptatretinae</taxon>
        <taxon>Eptatretus</taxon>
    </lineage>
</organism>
<evidence type="ECO:0000313" key="8">
    <source>
        <dbReference type="Proteomes" id="UP000694388"/>
    </source>
</evidence>
<sequence length="265" mass="30815">MEIIVLNQFLTKLCHSRTSAMACLRAVPALFLMLSVIWESLLSFQFEVFPEPRLTHICTLDMDEGPCRGTIPRYYYDRYTQRCREFEFGGCEGNKNNFETLKSCRMACRHIRRVPKLCRHKAETGFCRAAINHYFYNLSSGLCEGFVYGGCGGNRNRFRSMKACIHRCTDPHKGISSACRNPADQGACMGNFTRFFFDVKKQTCEPFTYGGCGGNNNNFQNIKICLMTCKQDIPNGNMAMFPRRGRRLQRRRQHRIHMRRMERQE</sequence>
<feature type="domain" description="BPTI/Kunitz inhibitor" evidence="6">
    <location>
        <begin position="58"/>
        <end position="108"/>
    </location>
</feature>
<dbReference type="Ensembl" id="ENSEBUT00000001333.1">
    <property type="protein sequence ID" value="ENSEBUP00000001019.1"/>
    <property type="gene ID" value="ENSEBUG00000000985.1"/>
</dbReference>
<evidence type="ECO:0000256" key="1">
    <source>
        <dbReference type="ARBA" id="ARBA00004613"/>
    </source>
</evidence>
<dbReference type="Gene3D" id="4.10.410.10">
    <property type="entry name" value="Pancreatic trypsin inhibitor Kunitz domain"/>
    <property type="match status" value="3"/>
</dbReference>
<dbReference type="SUPFAM" id="SSF57362">
    <property type="entry name" value="BPTI-like"/>
    <property type="match status" value="3"/>
</dbReference>
<dbReference type="PROSITE" id="PS00280">
    <property type="entry name" value="BPTI_KUNITZ_1"/>
    <property type="match status" value="2"/>
</dbReference>
<evidence type="ECO:0000256" key="3">
    <source>
        <dbReference type="ARBA" id="ARBA00022690"/>
    </source>
</evidence>
<comment type="subcellular location">
    <subcellularLocation>
        <location evidence="1">Secreted</location>
    </subcellularLocation>
</comment>
<keyword evidence="4" id="KW-0722">Serine protease inhibitor</keyword>
<evidence type="ECO:0000256" key="5">
    <source>
        <dbReference type="ARBA" id="ARBA00023157"/>
    </source>
</evidence>
<dbReference type="SMART" id="SM00131">
    <property type="entry name" value="KU"/>
    <property type="match status" value="3"/>
</dbReference>
<dbReference type="CDD" id="cd00109">
    <property type="entry name" value="Kunitz-type"/>
    <property type="match status" value="1"/>
</dbReference>
<dbReference type="Pfam" id="PF00014">
    <property type="entry name" value="Kunitz_BPTI"/>
    <property type="match status" value="3"/>
</dbReference>
<evidence type="ECO:0000256" key="4">
    <source>
        <dbReference type="ARBA" id="ARBA00022900"/>
    </source>
</evidence>
<keyword evidence="5" id="KW-1015">Disulfide bond</keyword>
<dbReference type="InterPro" id="IPR020901">
    <property type="entry name" value="Prtase_inh_Kunz-CS"/>
</dbReference>
<evidence type="ECO:0000256" key="2">
    <source>
        <dbReference type="ARBA" id="ARBA00022525"/>
    </source>
</evidence>
<dbReference type="InterPro" id="IPR050098">
    <property type="entry name" value="TFPI/VKTCI-like"/>
</dbReference>
<proteinExistence type="predicted"/>
<dbReference type="OMA" id="KKPQTYN"/>
<dbReference type="PANTHER" id="PTHR10083:SF373">
    <property type="entry name" value="SERINE PEPTIDASE INHIBITOR, KUNITZ TYPE, 2"/>
    <property type="match status" value="1"/>
</dbReference>
<dbReference type="Proteomes" id="UP000694388">
    <property type="component" value="Unplaced"/>
</dbReference>
<keyword evidence="3" id="KW-0646">Protease inhibitor</keyword>
<dbReference type="PROSITE" id="PS50279">
    <property type="entry name" value="BPTI_KUNITZ_2"/>
    <property type="match status" value="3"/>
</dbReference>
<dbReference type="PANTHER" id="PTHR10083">
    <property type="entry name" value="KUNITZ-TYPE PROTEASE INHIBITOR-RELATED"/>
    <property type="match status" value="1"/>
</dbReference>
<feature type="domain" description="BPTI/Kunitz inhibitor" evidence="6">
    <location>
        <begin position="118"/>
        <end position="168"/>
    </location>
</feature>
<keyword evidence="2" id="KW-0964">Secreted</keyword>
<evidence type="ECO:0000259" key="6">
    <source>
        <dbReference type="PROSITE" id="PS50279"/>
    </source>
</evidence>
<dbReference type="GeneTree" id="ENSGT00940000159917"/>
<dbReference type="GO" id="GO:0005615">
    <property type="term" value="C:extracellular space"/>
    <property type="evidence" value="ECO:0007669"/>
    <property type="project" value="TreeGrafter"/>
</dbReference>
<dbReference type="InterPro" id="IPR036880">
    <property type="entry name" value="Kunitz_BPTI_sf"/>
</dbReference>
<protein>
    <submittedName>
        <fullName evidence="7">Tissue factor pathway inhibitor 2</fullName>
    </submittedName>
</protein>
<feature type="domain" description="BPTI/Kunitz inhibitor" evidence="6">
    <location>
        <begin position="179"/>
        <end position="229"/>
    </location>
</feature>
<reference evidence="7" key="2">
    <citation type="submission" date="2025-09" db="UniProtKB">
        <authorList>
            <consortium name="Ensembl"/>
        </authorList>
    </citation>
    <scope>IDENTIFICATION</scope>
</reference>
<name>A0A8C4N470_EPTBU</name>
<dbReference type="AlphaFoldDB" id="A0A8C4N470"/>
<dbReference type="FunFam" id="4.10.410.10:FF:000004">
    <property type="entry name" value="Tissue factor pathway inhibitor"/>
    <property type="match status" value="1"/>
</dbReference>
<dbReference type="PRINTS" id="PR00759">
    <property type="entry name" value="BASICPTASE"/>
</dbReference>
<dbReference type="GO" id="GO:0004867">
    <property type="term" value="F:serine-type endopeptidase inhibitor activity"/>
    <property type="evidence" value="ECO:0007669"/>
    <property type="project" value="UniProtKB-KW"/>
</dbReference>
<dbReference type="FunFam" id="4.10.410.10:FF:000011">
    <property type="entry name" value="Tissue factor pathway inhibitor"/>
    <property type="match status" value="1"/>
</dbReference>
<reference evidence="7" key="1">
    <citation type="submission" date="2025-08" db="UniProtKB">
        <authorList>
            <consortium name="Ensembl"/>
        </authorList>
    </citation>
    <scope>IDENTIFICATION</scope>
</reference>
<evidence type="ECO:0000313" key="7">
    <source>
        <dbReference type="Ensembl" id="ENSEBUP00000001019.1"/>
    </source>
</evidence>
<accession>A0A8C4N470</accession>
<keyword evidence="8" id="KW-1185">Reference proteome</keyword>